<evidence type="ECO:0000313" key="7">
    <source>
        <dbReference type="Proteomes" id="UP001629745"/>
    </source>
</evidence>
<reference evidence="6 7" key="1">
    <citation type="submission" date="2023-11" db="EMBL/GenBank/DDBJ databases">
        <authorList>
            <person name="Val-Calvo J."/>
            <person name="Scortti M."/>
            <person name="Vazquez-Boland J."/>
        </authorList>
    </citation>
    <scope>NUCLEOTIDE SEQUENCE [LARGE SCALE GENOMIC DNA]</scope>
    <source>
        <strain evidence="6 7">PAM 2766</strain>
    </source>
</reference>
<comment type="catalytic activity">
    <reaction evidence="4 5">
        <text>L-cysteine + L-glutamate + ATP = gamma-L-glutamyl-L-cysteine + ADP + phosphate + H(+)</text>
        <dbReference type="Rhea" id="RHEA:13285"/>
        <dbReference type="ChEBI" id="CHEBI:15378"/>
        <dbReference type="ChEBI" id="CHEBI:29985"/>
        <dbReference type="ChEBI" id="CHEBI:30616"/>
        <dbReference type="ChEBI" id="CHEBI:35235"/>
        <dbReference type="ChEBI" id="CHEBI:43474"/>
        <dbReference type="ChEBI" id="CHEBI:58173"/>
        <dbReference type="ChEBI" id="CHEBI:456216"/>
        <dbReference type="EC" id="6.3.2.2"/>
    </reaction>
</comment>
<comment type="caution">
    <text evidence="6">The sequence shown here is derived from an EMBL/GenBank/DDBJ whole genome shotgun (WGS) entry which is preliminary data.</text>
</comment>
<dbReference type="InterPro" id="IPR011793">
    <property type="entry name" value="YbdK"/>
</dbReference>
<dbReference type="NCBIfam" id="TIGR02050">
    <property type="entry name" value="gshA_cyan_rel"/>
    <property type="match status" value="1"/>
</dbReference>
<dbReference type="InterPro" id="IPR014746">
    <property type="entry name" value="Gln_synth/guanido_kin_cat_dom"/>
</dbReference>
<dbReference type="SUPFAM" id="SSF55931">
    <property type="entry name" value="Glutamine synthetase/guanido kinase"/>
    <property type="match status" value="1"/>
</dbReference>
<dbReference type="GO" id="GO:0004357">
    <property type="term" value="F:glutamate-cysteine ligase activity"/>
    <property type="evidence" value="ECO:0007669"/>
    <property type="project" value="UniProtKB-EC"/>
</dbReference>
<organism evidence="6 7">
    <name type="scientific">Rhodococcus parequi</name>
    <dbReference type="NCBI Taxonomy" id="3137122"/>
    <lineage>
        <taxon>Bacteria</taxon>
        <taxon>Bacillati</taxon>
        <taxon>Actinomycetota</taxon>
        <taxon>Actinomycetes</taxon>
        <taxon>Mycobacteriales</taxon>
        <taxon>Nocardiaceae</taxon>
        <taxon>Rhodococcus</taxon>
    </lineage>
</organism>
<evidence type="ECO:0000256" key="5">
    <source>
        <dbReference type="HAMAP-Rule" id="MF_01609"/>
    </source>
</evidence>
<dbReference type="InterPro" id="IPR006336">
    <property type="entry name" value="GCS2"/>
</dbReference>
<keyword evidence="1 5" id="KW-0436">Ligase</keyword>
<dbReference type="Pfam" id="PF04107">
    <property type="entry name" value="GCS2"/>
    <property type="match status" value="1"/>
</dbReference>
<evidence type="ECO:0000256" key="1">
    <source>
        <dbReference type="ARBA" id="ARBA00022598"/>
    </source>
</evidence>
<evidence type="ECO:0000256" key="2">
    <source>
        <dbReference type="ARBA" id="ARBA00022741"/>
    </source>
</evidence>
<dbReference type="HAMAP" id="MF_01609">
    <property type="entry name" value="Glu_cys_ligase_2"/>
    <property type="match status" value="1"/>
</dbReference>
<dbReference type="Gene3D" id="3.30.590.20">
    <property type="match status" value="1"/>
</dbReference>
<keyword evidence="3 5" id="KW-0067">ATP-binding</keyword>
<evidence type="ECO:0000313" key="6">
    <source>
        <dbReference type="EMBL" id="MFM1722424.1"/>
    </source>
</evidence>
<dbReference type="PANTHER" id="PTHR36510:SF1">
    <property type="entry name" value="GLUTAMATE--CYSTEINE LIGASE 2-RELATED"/>
    <property type="match status" value="1"/>
</dbReference>
<dbReference type="Proteomes" id="UP001629745">
    <property type="component" value="Unassembled WGS sequence"/>
</dbReference>
<name>A0ABW9FA71_9NOCA</name>
<dbReference type="PANTHER" id="PTHR36510">
    <property type="entry name" value="GLUTAMATE--CYSTEINE LIGASE 2-RELATED"/>
    <property type="match status" value="1"/>
</dbReference>
<comment type="function">
    <text evidence="5">ATP-dependent carboxylate-amine ligase which exhibits weak glutamate--cysteine ligase activity.</text>
</comment>
<accession>A0ABW9FA71</accession>
<protein>
    <recommendedName>
        <fullName evidence="5">Putative glutamate--cysteine ligase 2</fullName>
        <ecNumber evidence="5">6.3.2.2</ecNumber>
    </recommendedName>
    <alternativeName>
        <fullName evidence="5">Gamma-glutamylcysteine synthetase 2</fullName>
        <shortName evidence="5">GCS 2</shortName>
        <shortName evidence="5">Gamma-GCS 2</shortName>
    </alternativeName>
</protein>
<dbReference type="EC" id="6.3.2.2" evidence="5"/>
<keyword evidence="7" id="KW-1185">Reference proteome</keyword>
<evidence type="ECO:0000256" key="3">
    <source>
        <dbReference type="ARBA" id="ARBA00022840"/>
    </source>
</evidence>
<keyword evidence="2 5" id="KW-0547">Nucleotide-binding</keyword>
<comment type="similarity">
    <text evidence="5">Belongs to the glutamate--cysteine ligase type 2 family. YbdK subfamily.</text>
</comment>
<dbReference type="RefSeq" id="WP_420162979.1">
    <property type="nucleotide sequence ID" value="NZ_JBDLNV010000001.1"/>
</dbReference>
<sequence>MLSQWSPTVGVEEEFLLTDPVTGWPRMDNQAVVAEARRAGVELQLELGACQVETTSSVCAGPEELTEELARLRSAAARAATRCGCRLLAAAVPLVGPREHRVSDDDRYRAMERAFGVLARQHGVCGCHVHVAVPDRDCAIVVSNRLRPWLPSLLALTANSPIYSGVDTGCASWRSVMWRRWPSAGAPPLFADAREFDSVVSAMVATGNILDRGMVYWDVRPSAQFPTVEVRVSDVPATIDESVLLAVLVRALVVTALRDAEAGSAVPDLPGHVLDAAYWRAARDGLDGVGIDPVTVTVAPASVLLERMIDSVGEALDREGLRAAAENGLRARTAVGNGARQQLSAFRRRHSVLDVVDKVADLTLEGCGSAP</sequence>
<gene>
    <name evidence="6" type="ORF">ABEU20_000978</name>
</gene>
<dbReference type="EMBL" id="JBDLNV010000001">
    <property type="protein sequence ID" value="MFM1722424.1"/>
    <property type="molecule type" value="Genomic_DNA"/>
</dbReference>
<dbReference type="NCBIfam" id="NF010041">
    <property type="entry name" value="PRK13517.1-1"/>
    <property type="match status" value="1"/>
</dbReference>
<proteinExistence type="inferred from homology"/>
<evidence type="ECO:0000256" key="4">
    <source>
        <dbReference type="ARBA" id="ARBA00048819"/>
    </source>
</evidence>
<dbReference type="InterPro" id="IPR050141">
    <property type="entry name" value="GCL_type2/YbdK_subfam"/>
</dbReference>